<dbReference type="AlphaFoldDB" id="A0A6L2PYV7"/>
<dbReference type="EMBL" id="BLKM01000508">
    <property type="protein sequence ID" value="GFG34917.1"/>
    <property type="molecule type" value="Genomic_DNA"/>
</dbReference>
<dbReference type="InterPro" id="IPR013083">
    <property type="entry name" value="Znf_RING/FYVE/PHD"/>
</dbReference>
<feature type="compositionally biased region" description="Basic residues" evidence="1">
    <location>
        <begin position="240"/>
        <end position="250"/>
    </location>
</feature>
<dbReference type="InterPro" id="IPR011011">
    <property type="entry name" value="Znf_FYVE_PHD"/>
</dbReference>
<evidence type="ECO:0000313" key="3">
    <source>
        <dbReference type="Proteomes" id="UP000502823"/>
    </source>
</evidence>
<dbReference type="InterPro" id="IPR036514">
    <property type="entry name" value="SGNH_hydro_sf"/>
</dbReference>
<dbReference type="Gene3D" id="3.30.40.10">
    <property type="entry name" value="Zinc/RING finger domain, C3HC4 (zinc finger)"/>
    <property type="match status" value="1"/>
</dbReference>
<dbReference type="InParanoid" id="A0A6L2PYV7"/>
<dbReference type="OrthoDB" id="8197448at2759"/>
<reference evidence="3" key="1">
    <citation type="submission" date="2020-01" db="EMBL/GenBank/DDBJ databases">
        <title>Draft genome sequence of the Termite Coptotermes fromosanus.</title>
        <authorList>
            <person name="Itakura S."/>
            <person name="Yosikawa Y."/>
            <person name="Umezawa K."/>
        </authorList>
    </citation>
    <scope>NUCLEOTIDE SEQUENCE [LARGE SCALE GENOMIC DNA]</scope>
</reference>
<comment type="caution">
    <text evidence="2">The sequence shown here is derived from an EMBL/GenBank/DDBJ whole genome shotgun (WGS) entry which is preliminary data.</text>
</comment>
<feature type="region of interest" description="Disordered" evidence="1">
    <location>
        <begin position="224"/>
        <end position="250"/>
    </location>
</feature>
<sequence>MVLAVLLIIDGVEQNPGPAVEVESTVRLLCTGCGRNLKSGIQCELCGQWYRYSCGSVKTQAAERENWNCAGASVLTKTAQKEISGLTAKDTLVYWGGTNDIAKNNTLGGIKHIHHYLLENRHTNIIFMGALHRYDLSESSSINEETRRYNEKLNNISSKYRHTSVMNVNLAREDFTRHGLHLRSSGKDKLLAALAEKIRTQQCKSNVGNSIGLTWKEDTLEKSHAEQSAAKTVLQTLPSRRQRKNPTTRS</sequence>
<evidence type="ECO:0000313" key="2">
    <source>
        <dbReference type="EMBL" id="GFG34917.1"/>
    </source>
</evidence>
<proteinExistence type="predicted"/>
<evidence type="ECO:0000256" key="1">
    <source>
        <dbReference type="SAM" id="MobiDB-lite"/>
    </source>
</evidence>
<keyword evidence="3" id="KW-1185">Reference proteome</keyword>
<organism evidence="2 3">
    <name type="scientific">Coptotermes formosanus</name>
    <name type="common">Formosan subterranean termite</name>
    <dbReference type="NCBI Taxonomy" id="36987"/>
    <lineage>
        <taxon>Eukaryota</taxon>
        <taxon>Metazoa</taxon>
        <taxon>Ecdysozoa</taxon>
        <taxon>Arthropoda</taxon>
        <taxon>Hexapoda</taxon>
        <taxon>Insecta</taxon>
        <taxon>Pterygota</taxon>
        <taxon>Neoptera</taxon>
        <taxon>Polyneoptera</taxon>
        <taxon>Dictyoptera</taxon>
        <taxon>Blattodea</taxon>
        <taxon>Blattoidea</taxon>
        <taxon>Termitoidae</taxon>
        <taxon>Rhinotermitidae</taxon>
        <taxon>Coptotermes</taxon>
    </lineage>
</organism>
<name>A0A6L2PYV7_COPFO</name>
<feature type="compositionally biased region" description="Polar residues" evidence="1">
    <location>
        <begin position="229"/>
        <end position="239"/>
    </location>
</feature>
<feature type="non-terminal residue" evidence="2">
    <location>
        <position position="250"/>
    </location>
</feature>
<evidence type="ECO:0008006" key="4">
    <source>
        <dbReference type="Google" id="ProtNLM"/>
    </source>
</evidence>
<dbReference type="Proteomes" id="UP000502823">
    <property type="component" value="Unassembled WGS sequence"/>
</dbReference>
<gene>
    <name evidence="2" type="ORF">Cfor_04123</name>
</gene>
<dbReference type="Gene3D" id="3.40.50.1110">
    <property type="entry name" value="SGNH hydrolase"/>
    <property type="match status" value="1"/>
</dbReference>
<protein>
    <recommendedName>
        <fullName evidence="4">SGNH hydrolase-type esterase domain-containing protein</fullName>
    </recommendedName>
</protein>
<dbReference type="SUPFAM" id="SSF52266">
    <property type="entry name" value="SGNH hydrolase"/>
    <property type="match status" value="1"/>
</dbReference>
<dbReference type="SUPFAM" id="SSF57903">
    <property type="entry name" value="FYVE/PHD zinc finger"/>
    <property type="match status" value="1"/>
</dbReference>
<accession>A0A6L2PYV7</accession>